<reference evidence="1" key="1">
    <citation type="journal article" date="2015" name="Nature">
        <title>Complex archaea that bridge the gap between prokaryotes and eukaryotes.</title>
        <authorList>
            <person name="Spang A."/>
            <person name="Saw J.H."/>
            <person name="Jorgensen S.L."/>
            <person name="Zaremba-Niedzwiedzka K."/>
            <person name="Martijn J."/>
            <person name="Lind A.E."/>
            <person name="van Eijk R."/>
            <person name="Schleper C."/>
            <person name="Guy L."/>
            <person name="Ettema T.J."/>
        </authorList>
    </citation>
    <scope>NUCLEOTIDE SEQUENCE</scope>
</reference>
<dbReference type="EMBL" id="LAZR01028456">
    <property type="protein sequence ID" value="KKL62547.1"/>
    <property type="molecule type" value="Genomic_DNA"/>
</dbReference>
<proteinExistence type="predicted"/>
<gene>
    <name evidence="1" type="ORF">LCGC14_2184130</name>
</gene>
<name>A0A0F9GH73_9ZZZZ</name>
<organism evidence="1">
    <name type="scientific">marine sediment metagenome</name>
    <dbReference type="NCBI Taxonomy" id="412755"/>
    <lineage>
        <taxon>unclassified sequences</taxon>
        <taxon>metagenomes</taxon>
        <taxon>ecological metagenomes</taxon>
    </lineage>
</organism>
<evidence type="ECO:0000313" key="1">
    <source>
        <dbReference type="EMBL" id="KKL62547.1"/>
    </source>
</evidence>
<sequence>MNCVPGADCEGCKTTGGVLSCPTHSPSYLGWEQPKPFVHLYIKCPHCGKGIQFDGLKGGQDEKD</sequence>
<comment type="caution">
    <text evidence="1">The sequence shown here is derived from an EMBL/GenBank/DDBJ whole genome shotgun (WGS) entry which is preliminary data.</text>
</comment>
<accession>A0A0F9GH73</accession>
<dbReference type="AlphaFoldDB" id="A0A0F9GH73"/>
<protein>
    <submittedName>
        <fullName evidence="1">Uncharacterized protein</fullName>
    </submittedName>
</protein>